<dbReference type="SUPFAM" id="SSF51735">
    <property type="entry name" value="NAD(P)-binding Rossmann-fold domains"/>
    <property type="match status" value="1"/>
</dbReference>
<name>A0A813G7C9_POLGL</name>
<feature type="non-terminal residue" evidence="1">
    <location>
        <position position="1"/>
    </location>
</feature>
<reference evidence="1" key="1">
    <citation type="submission" date="2021-02" db="EMBL/GenBank/DDBJ databases">
        <authorList>
            <person name="Dougan E. K."/>
            <person name="Rhodes N."/>
            <person name="Thang M."/>
            <person name="Chan C."/>
        </authorList>
    </citation>
    <scope>NUCLEOTIDE SEQUENCE</scope>
</reference>
<accession>A0A813G7C9</accession>
<dbReference type="Gene3D" id="3.40.50.720">
    <property type="entry name" value="NAD(P)-binding Rossmann-like Domain"/>
    <property type="match status" value="1"/>
</dbReference>
<dbReference type="EMBL" id="CAJNNV010027363">
    <property type="protein sequence ID" value="CAE8620166.1"/>
    <property type="molecule type" value="Genomic_DNA"/>
</dbReference>
<sequence>SSGDKWGEASAMRTALGGQMANGRYADGLRMAKEVKELFRKLGAKNVEEAIGSLVAKIQEVMPQGAGSMGPRLTIQPKSVNMNLTGTSVFAEATNCIVWSVPMTHQTYVLYCLELLKFVDDLKNVPGKISFLVLTRGVMGRHTGEPLPTQLEGVIAATVWAVCRTIRLESPKLQVTTVDIPNSATVHEMTECIRVARYDAGPRSEVSFIVDRSNQLGQRPY</sequence>
<evidence type="ECO:0000313" key="1">
    <source>
        <dbReference type="EMBL" id="CAE8620166.1"/>
    </source>
</evidence>
<protein>
    <submittedName>
        <fullName evidence="1">Uncharacterized protein</fullName>
    </submittedName>
</protein>
<proteinExistence type="predicted"/>
<organism evidence="1 2">
    <name type="scientific">Polarella glacialis</name>
    <name type="common">Dinoflagellate</name>
    <dbReference type="NCBI Taxonomy" id="89957"/>
    <lineage>
        <taxon>Eukaryota</taxon>
        <taxon>Sar</taxon>
        <taxon>Alveolata</taxon>
        <taxon>Dinophyceae</taxon>
        <taxon>Suessiales</taxon>
        <taxon>Suessiaceae</taxon>
        <taxon>Polarella</taxon>
    </lineage>
</organism>
<dbReference type="Proteomes" id="UP000654075">
    <property type="component" value="Unassembled WGS sequence"/>
</dbReference>
<dbReference type="InterPro" id="IPR036291">
    <property type="entry name" value="NAD(P)-bd_dom_sf"/>
</dbReference>
<dbReference type="OrthoDB" id="433768at2759"/>
<gene>
    <name evidence="1" type="ORF">PGLA1383_LOCUS37731</name>
</gene>
<keyword evidence="2" id="KW-1185">Reference proteome</keyword>
<comment type="caution">
    <text evidence="1">The sequence shown here is derived from an EMBL/GenBank/DDBJ whole genome shotgun (WGS) entry which is preliminary data.</text>
</comment>
<dbReference type="AlphaFoldDB" id="A0A813G7C9"/>
<evidence type="ECO:0000313" key="2">
    <source>
        <dbReference type="Proteomes" id="UP000654075"/>
    </source>
</evidence>